<dbReference type="PANTHER" id="PTHR19871">
    <property type="entry name" value="BETA TRANSDUCIN-RELATED PROTEIN"/>
    <property type="match status" value="1"/>
</dbReference>
<name>A0AAN7WEI2_ELEMC</name>
<sequence>MEALGGDQEEEETEGKDNVTKDRETDSGTVLSVRSNRDDVDSAYKLPETKSLWDTTTSEVQRQEEPPFSVEDKRIMVYICGGYKDTVAERSALMENVYPRLYLYCKQRGYDFRMTELSWGVEAPAAEHHDTVELHVENLKSCQETQGPNFIVRY</sequence>
<accession>A0AAN7WEI2</accession>
<organism evidence="2 3">
    <name type="scientific">Eleginops maclovinus</name>
    <name type="common">Patagonian blennie</name>
    <name type="synonym">Eleginus maclovinus</name>
    <dbReference type="NCBI Taxonomy" id="56733"/>
    <lineage>
        <taxon>Eukaryota</taxon>
        <taxon>Metazoa</taxon>
        <taxon>Chordata</taxon>
        <taxon>Craniata</taxon>
        <taxon>Vertebrata</taxon>
        <taxon>Euteleostomi</taxon>
        <taxon>Actinopterygii</taxon>
        <taxon>Neopterygii</taxon>
        <taxon>Teleostei</taxon>
        <taxon>Neoteleostei</taxon>
        <taxon>Acanthomorphata</taxon>
        <taxon>Eupercaria</taxon>
        <taxon>Perciformes</taxon>
        <taxon>Notothenioidei</taxon>
        <taxon>Eleginopidae</taxon>
        <taxon>Eleginops</taxon>
    </lineage>
</organism>
<gene>
    <name evidence="2" type="ORF">PBY51_006323</name>
</gene>
<dbReference type="InterPro" id="IPR052752">
    <property type="entry name" value="NACHT-WD_repeat"/>
</dbReference>
<dbReference type="AlphaFoldDB" id="A0AAN7WEI2"/>
<feature type="compositionally biased region" description="Basic and acidic residues" evidence="1">
    <location>
        <begin position="15"/>
        <end position="26"/>
    </location>
</feature>
<evidence type="ECO:0000313" key="3">
    <source>
        <dbReference type="Proteomes" id="UP001346869"/>
    </source>
</evidence>
<evidence type="ECO:0000256" key="1">
    <source>
        <dbReference type="SAM" id="MobiDB-lite"/>
    </source>
</evidence>
<protein>
    <submittedName>
        <fullName evidence="2">Uncharacterized protein</fullName>
    </submittedName>
</protein>
<comment type="caution">
    <text evidence="2">The sequence shown here is derived from an EMBL/GenBank/DDBJ whole genome shotgun (WGS) entry which is preliminary data.</text>
</comment>
<keyword evidence="3" id="KW-1185">Reference proteome</keyword>
<dbReference type="EMBL" id="JAUZQC010000025">
    <property type="protein sequence ID" value="KAK5848731.1"/>
    <property type="molecule type" value="Genomic_DNA"/>
</dbReference>
<dbReference type="PANTHER" id="PTHR19871:SF43">
    <property type="entry name" value="SI:CH211-212K18.6"/>
    <property type="match status" value="1"/>
</dbReference>
<evidence type="ECO:0000313" key="2">
    <source>
        <dbReference type="EMBL" id="KAK5848731.1"/>
    </source>
</evidence>
<feature type="region of interest" description="Disordered" evidence="1">
    <location>
        <begin position="1"/>
        <end position="67"/>
    </location>
</feature>
<dbReference type="Proteomes" id="UP001346869">
    <property type="component" value="Unassembled WGS sequence"/>
</dbReference>
<proteinExistence type="predicted"/>
<reference evidence="2 3" key="1">
    <citation type="journal article" date="2023" name="Genes (Basel)">
        <title>Chromosome-Level Genome Assembly and Circadian Gene Repertoire of the Patagonia Blennie Eleginops maclovinus-The Closest Ancestral Proxy of Antarctic Cryonotothenioids.</title>
        <authorList>
            <person name="Cheng C.C."/>
            <person name="Rivera-Colon A.G."/>
            <person name="Minhas B.F."/>
            <person name="Wilson L."/>
            <person name="Rayamajhi N."/>
            <person name="Vargas-Chacoff L."/>
            <person name="Catchen J.M."/>
        </authorList>
    </citation>
    <scope>NUCLEOTIDE SEQUENCE [LARGE SCALE GENOMIC DNA]</scope>
    <source>
        <strain evidence="2">JMC-PN-2008</strain>
    </source>
</reference>
<reference evidence="2 3" key="2">
    <citation type="journal article" date="2023" name="Mol. Biol. Evol.">
        <title>Genomics of Secondarily Temperate Adaptation in the Only Non-Antarctic Icefish.</title>
        <authorList>
            <person name="Rivera-Colon A.G."/>
            <person name="Rayamajhi N."/>
            <person name="Minhas B.F."/>
            <person name="Madrigal G."/>
            <person name="Bilyk K.T."/>
            <person name="Yoon V."/>
            <person name="Hune M."/>
            <person name="Gregory S."/>
            <person name="Cheng C.H.C."/>
            <person name="Catchen J.M."/>
        </authorList>
    </citation>
    <scope>NUCLEOTIDE SEQUENCE [LARGE SCALE GENOMIC DNA]</scope>
    <source>
        <strain evidence="2">JMC-PN-2008</strain>
    </source>
</reference>